<keyword evidence="3" id="KW-0378">Hydrolase</keyword>
<dbReference type="KEGG" id="rsz:108858704"/>
<dbReference type="Pfam" id="PF02902">
    <property type="entry name" value="Peptidase_C48"/>
    <property type="match status" value="1"/>
</dbReference>
<dbReference type="Gene3D" id="3.40.395.10">
    <property type="entry name" value="Adenoviral Proteinase, Chain A"/>
    <property type="match status" value="1"/>
</dbReference>
<accession>A0A9W3C744</accession>
<feature type="compositionally biased region" description="Polar residues" evidence="4">
    <location>
        <begin position="384"/>
        <end position="393"/>
    </location>
</feature>
<evidence type="ECO:0000256" key="1">
    <source>
        <dbReference type="ARBA" id="ARBA00005234"/>
    </source>
</evidence>
<dbReference type="InterPro" id="IPR015410">
    <property type="entry name" value="DUF1985"/>
</dbReference>
<feature type="region of interest" description="Disordered" evidence="4">
    <location>
        <begin position="337"/>
        <end position="361"/>
    </location>
</feature>
<keyword evidence="7" id="KW-1185">Reference proteome</keyword>
<feature type="domain" description="Ubiquitin-like protease family profile" evidence="5">
    <location>
        <begin position="690"/>
        <end position="789"/>
    </location>
</feature>
<evidence type="ECO:0000313" key="7">
    <source>
        <dbReference type="Proteomes" id="UP000504610"/>
    </source>
</evidence>
<evidence type="ECO:0000256" key="4">
    <source>
        <dbReference type="SAM" id="MobiDB-lite"/>
    </source>
</evidence>
<evidence type="ECO:0000256" key="3">
    <source>
        <dbReference type="ARBA" id="ARBA00022801"/>
    </source>
</evidence>
<protein>
    <submittedName>
        <fullName evidence="8">Uncharacterized protein LOC108858704</fullName>
    </submittedName>
</protein>
<comment type="similarity">
    <text evidence="1">Belongs to the peptidase C48 family.</text>
</comment>
<evidence type="ECO:0000313" key="8">
    <source>
        <dbReference type="RefSeq" id="XP_056847409.1"/>
    </source>
</evidence>
<dbReference type="PANTHER" id="PTHR48449">
    <property type="entry name" value="DUF1985 DOMAIN-CONTAINING PROTEIN"/>
    <property type="match status" value="1"/>
</dbReference>
<dbReference type="SUPFAM" id="SSF54001">
    <property type="entry name" value="Cysteine proteinases"/>
    <property type="match status" value="1"/>
</dbReference>
<feature type="domain" description="DUF1985" evidence="6">
    <location>
        <begin position="72"/>
        <end position="150"/>
    </location>
</feature>
<dbReference type="InterPro" id="IPR038765">
    <property type="entry name" value="Papain-like_cys_pep_sf"/>
</dbReference>
<dbReference type="GO" id="GO:0008234">
    <property type="term" value="F:cysteine-type peptidase activity"/>
    <property type="evidence" value="ECO:0007669"/>
    <property type="project" value="InterPro"/>
</dbReference>
<dbReference type="AlphaFoldDB" id="A0A9W3C744"/>
<dbReference type="Proteomes" id="UP000504610">
    <property type="component" value="Chromosome 7"/>
</dbReference>
<dbReference type="InterPro" id="IPR003653">
    <property type="entry name" value="Peptidase_C48_C"/>
</dbReference>
<reference evidence="8" key="2">
    <citation type="submission" date="2025-08" db="UniProtKB">
        <authorList>
            <consortium name="RefSeq"/>
        </authorList>
    </citation>
    <scope>IDENTIFICATION</scope>
    <source>
        <tissue evidence="8">Leaf</tissue>
    </source>
</reference>
<reference evidence="7" key="1">
    <citation type="journal article" date="2019" name="Database">
        <title>The radish genome database (RadishGD): an integrated information resource for radish genomics.</title>
        <authorList>
            <person name="Yu H.J."/>
            <person name="Baek S."/>
            <person name="Lee Y.J."/>
            <person name="Cho A."/>
            <person name="Mun J.H."/>
        </authorList>
    </citation>
    <scope>NUCLEOTIDE SEQUENCE [LARGE SCALE GENOMIC DNA]</scope>
    <source>
        <strain evidence="7">cv. WK10039</strain>
    </source>
</reference>
<name>A0A9W3C744_RAPSA</name>
<dbReference type="OrthoDB" id="1111318at2759"/>
<keyword evidence="2" id="KW-0645">Protease</keyword>
<organism evidence="7 8">
    <name type="scientific">Raphanus sativus</name>
    <name type="common">Radish</name>
    <name type="synonym">Raphanus raphanistrum var. sativus</name>
    <dbReference type="NCBI Taxonomy" id="3726"/>
    <lineage>
        <taxon>Eukaryota</taxon>
        <taxon>Viridiplantae</taxon>
        <taxon>Streptophyta</taxon>
        <taxon>Embryophyta</taxon>
        <taxon>Tracheophyta</taxon>
        <taxon>Spermatophyta</taxon>
        <taxon>Magnoliopsida</taxon>
        <taxon>eudicotyledons</taxon>
        <taxon>Gunneridae</taxon>
        <taxon>Pentapetalae</taxon>
        <taxon>rosids</taxon>
        <taxon>malvids</taxon>
        <taxon>Brassicales</taxon>
        <taxon>Brassicaceae</taxon>
        <taxon>Brassiceae</taxon>
        <taxon>Raphanus</taxon>
    </lineage>
</organism>
<gene>
    <name evidence="8" type="primary">LOC108858704</name>
</gene>
<dbReference type="GO" id="GO:0006508">
    <property type="term" value="P:proteolysis"/>
    <property type="evidence" value="ECO:0007669"/>
    <property type="project" value="UniProtKB-KW"/>
</dbReference>
<evidence type="ECO:0000256" key="2">
    <source>
        <dbReference type="ARBA" id="ARBA00022670"/>
    </source>
</evidence>
<evidence type="ECO:0000259" key="5">
    <source>
        <dbReference type="Pfam" id="PF02902"/>
    </source>
</evidence>
<feature type="region of interest" description="Disordered" evidence="4">
    <location>
        <begin position="382"/>
        <end position="420"/>
    </location>
</feature>
<proteinExistence type="inferred from homology"/>
<dbReference type="Pfam" id="PF09331">
    <property type="entry name" value="DUF1985"/>
    <property type="match status" value="1"/>
</dbReference>
<sequence>MEKILLPPRMFAAGDEPVGERINSYHKIKTTRAIIAALEQEELEFLMNSTFGRILAIDANPPFSRAFGEHVLVRVLKVNKKYDFWFLFAGNPIRISLREFAIVTGLNCGKIPVKKTTKNPLKEKLYWNELFGSLKFCTVDTAIDMLENKLKEEVTHYERVVIVDSESDGETNTCEETTTADDNVAGQVKPPQATKFCLIPGHAKTADSECQVPVKSILDDPYEEWSAGLDFQWDDESEDLAFDNMVRLILEGFVFRKEIKETKGERTERQNDKDHAAEVSEGEGSSDFLDIISSLEKRIYQALDAKLEKLVPPTSQSQQAALLQSTMSRCLKDLDKKIGNTSNASPGEGKEPPVFDFTNPSEAADSRINDVLRDLNVVSDVSLPATTEASPVPQTEGVPDADDAQPQAEHTEEHVDESAPMDQLDQQVEANIHTEQARLFSANATALLEETPIFDESQALVEQIEGHVRDNAHEVQQNNQDVPVEPPLCEETVSEEVDMDEMHIPFYLLEMPSFSLGLSQEDSIVGQETADPTNNVPAPMEQDEAAVVQRKSKRPKIALIGLQDYKCDSKVTAGQAIIPDLDQRFQLMEEKLLNESIVLLRRGYAVTPAEFCDIAHRKSILLSGIVDALIGVVNLGPVASPKVVIYDITLPVAIMDHHPRFVKTAVKDRVKLKFTNIPLVTPIPKVPERIYFPFNMDRQHWVGVCIDTKASTLHVLDCKTSIRSDSLLKNELAPIANLIPYVLKYLGYAEADAVMKPFIVSSCRGIPQISTQTDAAVMTVLFIEAHAVDGLVGCKAVTPRLLPDASKHLAVKLFDYISA</sequence>
<dbReference type="GeneID" id="108858704"/>
<dbReference type="RefSeq" id="XP_056847409.1">
    <property type="nucleotide sequence ID" value="XM_056991429.1"/>
</dbReference>
<dbReference type="PANTHER" id="PTHR48449:SF2">
    <property type="entry name" value="UBIQUITIN-LIKE PROTEASE FAMILY PROFILE DOMAIN-CONTAINING PROTEIN"/>
    <property type="match status" value="1"/>
</dbReference>
<evidence type="ECO:0000259" key="6">
    <source>
        <dbReference type="Pfam" id="PF09331"/>
    </source>
</evidence>